<name>A0AA35WRE9_GEOBA</name>
<dbReference type="Proteomes" id="UP001174909">
    <property type="component" value="Unassembled WGS sequence"/>
</dbReference>
<protein>
    <submittedName>
        <fullName evidence="1">Uncharacterized protein</fullName>
    </submittedName>
</protein>
<sequence>MCAWGQPLPRATVSHKTRNLFRAHDLAQRSQVNSVLLWFSKQSSFTTCLPGSVADQMFCTPIHRIYYWFTFFELVLA</sequence>
<accession>A0AA35WRE9</accession>
<evidence type="ECO:0000313" key="1">
    <source>
        <dbReference type="EMBL" id="CAI8030024.1"/>
    </source>
</evidence>
<reference evidence="1" key="1">
    <citation type="submission" date="2023-03" db="EMBL/GenBank/DDBJ databases">
        <authorList>
            <person name="Steffen K."/>
            <person name="Cardenas P."/>
        </authorList>
    </citation>
    <scope>NUCLEOTIDE SEQUENCE</scope>
</reference>
<keyword evidence="2" id="KW-1185">Reference proteome</keyword>
<dbReference type="AlphaFoldDB" id="A0AA35WRE9"/>
<organism evidence="1 2">
    <name type="scientific">Geodia barretti</name>
    <name type="common">Barrett's horny sponge</name>
    <dbReference type="NCBI Taxonomy" id="519541"/>
    <lineage>
        <taxon>Eukaryota</taxon>
        <taxon>Metazoa</taxon>
        <taxon>Porifera</taxon>
        <taxon>Demospongiae</taxon>
        <taxon>Heteroscleromorpha</taxon>
        <taxon>Tetractinellida</taxon>
        <taxon>Astrophorina</taxon>
        <taxon>Geodiidae</taxon>
        <taxon>Geodia</taxon>
    </lineage>
</organism>
<gene>
    <name evidence="1" type="ORF">GBAR_LOCUS17020</name>
</gene>
<proteinExistence type="predicted"/>
<comment type="caution">
    <text evidence="1">The sequence shown here is derived from an EMBL/GenBank/DDBJ whole genome shotgun (WGS) entry which is preliminary data.</text>
</comment>
<evidence type="ECO:0000313" key="2">
    <source>
        <dbReference type="Proteomes" id="UP001174909"/>
    </source>
</evidence>
<dbReference type="EMBL" id="CASHTH010002455">
    <property type="protein sequence ID" value="CAI8030024.1"/>
    <property type="molecule type" value="Genomic_DNA"/>
</dbReference>